<dbReference type="AlphaFoldDB" id="A0AAU9J8N9"/>
<reference evidence="1" key="1">
    <citation type="submission" date="2021-09" db="EMBL/GenBank/DDBJ databases">
        <authorList>
            <consortium name="AG Swart"/>
            <person name="Singh M."/>
            <person name="Singh A."/>
            <person name="Seah K."/>
            <person name="Emmerich C."/>
        </authorList>
    </citation>
    <scope>NUCLEOTIDE SEQUENCE</scope>
    <source>
        <strain evidence="1">ATCC30299</strain>
    </source>
</reference>
<accession>A0AAU9J8N9</accession>
<keyword evidence="2" id="KW-1185">Reference proteome</keyword>
<dbReference type="Proteomes" id="UP001162131">
    <property type="component" value="Unassembled WGS sequence"/>
</dbReference>
<proteinExistence type="predicted"/>
<sequence>METRGYKWLLKALAWKKTQLKVLETYLVRQGIVEAKIYTDSLGRVKSKKNIASGHLTISDAMNDFLSQHTQLIRTSGETLAIVYHRNGRLFLSRQSVMDFIQKPNGTPSVFAVQKMEPHLDDQYGIYSLRIFYLNHQYDTEFTIIKEKSRKKVKDKVSFQQIKDIGIVILRTIEEIERKRLLSLDLEFIKDENGNFWLAFCSDCKVIDPEICLTKDFSSLKDIEESTISKNYSNNFTSADETQEKIPENKYVLKRGQLRNVDSKLSSPIRVVSPRDSSDEEVQASPKKVVWSKFQQTLKAKILAAAVITNLAKKVRQKTKAITSRRKKYINKTDHSIFNKIIKSSINETQETSQDELTVNSNFLELASKTQIKSRYKGLSFKIGFEFEDADIKKEKQRILAAVKENPQNRSLGRLNQRELFWDQDITPREKNTKSLDENGYLNPKKFQSAMTMRTSIRPIQSYNELVTSSANTPSILGKALKSSMNRVIIKSPSYEAIKNQQVIHY</sequence>
<evidence type="ECO:0000313" key="2">
    <source>
        <dbReference type="Proteomes" id="UP001162131"/>
    </source>
</evidence>
<protein>
    <submittedName>
        <fullName evidence="1">Uncharacterized protein</fullName>
    </submittedName>
</protein>
<gene>
    <name evidence="1" type="ORF">BSTOLATCC_MIC31723</name>
</gene>
<comment type="caution">
    <text evidence="1">The sequence shown here is derived from an EMBL/GenBank/DDBJ whole genome shotgun (WGS) entry which is preliminary data.</text>
</comment>
<dbReference type="EMBL" id="CAJZBQ010000032">
    <property type="protein sequence ID" value="CAG9322597.1"/>
    <property type="molecule type" value="Genomic_DNA"/>
</dbReference>
<name>A0AAU9J8N9_9CILI</name>
<organism evidence="1 2">
    <name type="scientific">Blepharisma stoltei</name>
    <dbReference type="NCBI Taxonomy" id="1481888"/>
    <lineage>
        <taxon>Eukaryota</taxon>
        <taxon>Sar</taxon>
        <taxon>Alveolata</taxon>
        <taxon>Ciliophora</taxon>
        <taxon>Postciliodesmatophora</taxon>
        <taxon>Heterotrichea</taxon>
        <taxon>Heterotrichida</taxon>
        <taxon>Blepharismidae</taxon>
        <taxon>Blepharisma</taxon>
    </lineage>
</organism>
<evidence type="ECO:0000313" key="1">
    <source>
        <dbReference type="EMBL" id="CAG9322597.1"/>
    </source>
</evidence>